<evidence type="ECO:0000259" key="10">
    <source>
        <dbReference type="PROSITE" id="PS50089"/>
    </source>
</evidence>
<reference evidence="12 13" key="1">
    <citation type="journal article" date="2022" name="Nat. Ecol. Evol.">
        <title>A masculinizing supergene underlies an exaggerated male reproductive morph in a spider.</title>
        <authorList>
            <person name="Hendrickx F."/>
            <person name="De Corte Z."/>
            <person name="Sonet G."/>
            <person name="Van Belleghem S.M."/>
            <person name="Kostlbacher S."/>
            <person name="Vangestel C."/>
        </authorList>
    </citation>
    <scope>NUCLEOTIDE SEQUENCE [LARGE SCALE GENOMIC DNA]</scope>
    <source>
        <strain evidence="12">W744_W776</strain>
    </source>
</reference>
<dbReference type="Gene3D" id="3.30.40.10">
    <property type="entry name" value="Zinc/RING finger domain, C3HC4 (zinc finger)"/>
    <property type="match status" value="1"/>
</dbReference>
<dbReference type="Proteomes" id="UP000827092">
    <property type="component" value="Unassembled WGS sequence"/>
</dbReference>
<dbReference type="GO" id="GO:0006511">
    <property type="term" value="P:ubiquitin-dependent protein catabolic process"/>
    <property type="evidence" value="ECO:0007669"/>
    <property type="project" value="TreeGrafter"/>
</dbReference>
<dbReference type="InterPro" id="IPR036855">
    <property type="entry name" value="Znf_CCCH_sf"/>
</dbReference>
<evidence type="ECO:0000256" key="4">
    <source>
        <dbReference type="ARBA" id="ARBA00022679"/>
    </source>
</evidence>
<evidence type="ECO:0000313" key="12">
    <source>
        <dbReference type="EMBL" id="KAG8197120.1"/>
    </source>
</evidence>
<dbReference type="GO" id="GO:0000288">
    <property type="term" value="P:nuclear-transcribed mRNA catabolic process, deadenylation-dependent decay"/>
    <property type="evidence" value="ECO:0007669"/>
    <property type="project" value="TreeGrafter"/>
</dbReference>
<comment type="catalytic activity">
    <reaction evidence="1">
        <text>S-ubiquitinyl-[E2 ubiquitin-conjugating enzyme]-L-cysteine + [acceptor protein]-L-lysine = [E2 ubiquitin-conjugating enzyme]-L-cysteine + N(6)-ubiquitinyl-[acceptor protein]-L-lysine.</text>
        <dbReference type="EC" id="2.3.2.27"/>
    </reaction>
</comment>
<organism evidence="12 13">
    <name type="scientific">Oedothorax gibbosus</name>
    <dbReference type="NCBI Taxonomy" id="931172"/>
    <lineage>
        <taxon>Eukaryota</taxon>
        <taxon>Metazoa</taxon>
        <taxon>Ecdysozoa</taxon>
        <taxon>Arthropoda</taxon>
        <taxon>Chelicerata</taxon>
        <taxon>Arachnida</taxon>
        <taxon>Araneae</taxon>
        <taxon>Araneomorphae</taxon>
        <taxon>Entelegynae</taxon>
        <taxon>Araneoidea</taxon>
        <taxon>Linyphiidae</taxon>
        <taxon>Erigoninae</taxon>
        <taxon>Oedothorax</taxon>
    </lineage>
</organism>
<dbReference type="GO" id="GO:0000932">
    <property type="term" value="C:P-body"/>
    <property type="evidence" value="ECO:0007669"/>
    <property type="project" value="UniProtKB-SubCell"/>
</dbReference>
<feature type="compositionally biased region" description="Low complexity" evidence="9">
    <location>
        <begin position="714"/>
        <end position="723"/>
    </location>
</feature>
<proteinExistence type="predicted"/>
<evidence type="ECO:0000256" key="9">
    <source>
        <dbReference type="SAM" id="MobiDB-lite"/>
    </source>
</evidence>
<dbReference type="InterPro" id="IPR000571">
    <property type="entry name" value="Znf_CCCH"/>
</dbReference>
<dbReference type="Gene3D" id="4.10.1000.10">
    <property type="entry name" value="Zinc finger, CCCH-type"/>
    <property type="match status" value="1"/>
</dbReference>
<feature type="region of interest" description="Disordered" evidence="9">
    <location>
        <begin position="714"/>
        <end position="739"/>
    </location>
</feature>
<dbReference type="PROSITE" id="PS50089">
    <property type="entry name" value="ZF_RING_2"/>
    <property type="match status" value="1"/>
</dbReference>
<dbReference type="GO" id="GO:0000209">
    <property type="term" value="P:protein polyubiquitination"/>
    <property type="evidence" value="ECO:0007669"/>
    <property type="project" value="TreeGrafter"/>
</dbReference>
<dbReference type="SMART" id="SM00184">
    <property type="entry name" value="RING"/>
    <property type="match status" value="1"/>
</dbReference>
<keyword evidence="7 8" id="KW-0862">Zinc</keyword>
<evidence type="ECO:0000256" key="2">
    <source>
        <dbReference type="ARBA" id="ARBA00004201"/>
    </source>
</evidence>
<dbReference type="Pfam" id="PF21206">
    <property type="entry name" value="Roquin_1_2-like_ROQ"/>
    <property type="match status" value="1"/>
</dbReference>
<dbReference type="InterPro" id="IPR048575">
    <property type="entry name" value="Roquin_1_2-like_ROQ"/>
</dbReference>
<evidence type="ECO:0000313" key="13">
    <source>
        <dbReference type="Proteomes" id="UP000827092"/>
    </source>
</evidence>
<accession>A0AAV6VM28</accession>
<feature type="domain" description="RING-type" evidence="10">
    <location>
        <begin position="14"/>
        <end position="54"/>
    </location>
</feature>
<dbReference type="GO" id="GO:0010494">
    <property type="term" value="C:cytoplasmic stress granule"/>
    <property type="evidence" value="ECO:0007669"/>
    <property type="project" value="TreeGrafter"/>
</dbReference>
<dbReference type="GO" id="GO:0035613">
    <property type="term" value="F:RNA stem-loop binding"/>
    <property type="evidence" value="ECO:0007669"/>
    <property type="project" value="TreeGrafter"/>
</dbReference>
<dbReference type="Pfam" id="PF00642">
    <property type="entry name" value="zf-CCCH"/>
    <property type="match status" value="1"/>
</dbReference>
<gene>
    <name evidence="12" type="ORF">JTE90_011283</name>
</gene>
<dbReference type="EC" id="2.3.2.27" evidence="3"/>
<evidence type="ECO:0000256" key="6">
    <source>
        <dbReference type="ARBA" id="ARBA00022771"/>
    </source>
</evidence>
<dbReference type="PANTHER" id="PTHR13139:SF54">
    <property type="entry name" value="RING-TYPE E3 UBIQUITIN TRANSFERASE"/>
    <property type="match status" value="1"/>
</dbReference>
<feature type="compositionally biased region" description="Basic and acidic residues" evidence="9">
    <location>
        <begin position="724"/>
        <end position="733"/>
    </location>
</feature>
<dbReference type="FunFam" id="3.30.40.10:FF:000047">
    <property type="entry name" value="Roquin-2 isoform 1"/>
    <property type="match status" value="1"/>
</dbReference>
<dbReference type="InterPro" id="IPR052249">
    <property type="entry name" value="Roquin_domain"/>
</dbReference>
<dbReference type="SUPFAM" id="SSF90229">
    <property type="entry name" value="CCCH zinc finger"/>
    <property type="match status" value="1"/>
</dbReference>
<dbReference type="InterPro" id="IPR001841">
    <property type="entry name" value="Znf_RING"/>
</dbReference>
<dbReference type="Pfam" id="PF18386">
    <property type="entry name" value="ROQ_II"/>
    <property type="match status" value="1"/>
</dbReference>
<dbReference type="InterPro" id="IPR041523">
    <property type="entry name" value="ROQ_II"/>
</dbReference>
<dbReference type="PANTHER" id="PTHR13139">
    <property type="entry name" value="RING FINGER AND CCCH-TYPE ZINC FINGER DOMAIN-CONTAINING PROTEIN"/>
    <property type="match status" value="1"/>
</dbReference>
<dbReference type="PROSITE" id="PS00518">
    <property type="entry name" value="ZF_RING_1"/>
    <property type="match status" value="1"/>
</dbReference>
<comment type="caution">
    <text evidence="12">The sequence shown here is derived from an EMBL/GenBank/DDBJ whole genome shotgun (WGS) entry which is preliminary data.</text>
</comment>
<dbReference type="SUPFAM" id="SSF57850">
    <property type="entry name" value="RING/U-box"/>
    <property type="match status" value="1"/>
</dbReference>
<evidence type="ECO:0000256" key="8">
    <source>
        <dbReference type="PROSITE-ProRule" id="PRU00723"/>
    </source>
</evidence>
<dbReference type="Gene3D" id="1.20.120.1790">
    <property type="match status" value="1"/>
</dbReference>
<evidence type="ECO:0000256" key="1">
    <source>
        <dbReference type="ARBA" id="ARBA00000900"/>
    </source>
</evidence>
<keyword evidence="6 8" id="KW-0863">Zinc-finger</keyword>
<sequence length="954" mass="105029">MPVQAPQWTDFLTCLICCNEFECNIRRPISLGCGHTMCKSCLSKLQRKQCPFDQTVINIDINQLPENYALLQLVGGAIPEALPNNILSLSKDDYSYYLEAKKCVEELALYLKLPSSGATNGVLQNSPLSRPMQRKLVTLINCQLVEEEGRSRAMRAARSLGERSVTELILQHQNPQQLSANLWAAVRARGCQFLGPAMQEEVLKLVLLALEDSSALSRKVLVMFVVQRLVPHFPQASKTSIGHVVQLLYRASCFKVSKRDGDSSLMQLKEEFHTYQALRREHDAQIVQIAIEAGLRIAPEQWSSLLYGDTAHKSHMQSIIDKLQTPQSFSQSVQELVIALQRTEDPGNLSILRPHLELLAAIDPSPDAPTPVWKTLKQVQEAVKCVVKGLFDFLQNFGNRKLQEERLNWNAKYKTSMCRDLTKRRTCPRGLNCTFAHSQDELEMFRTKSKRTAGGWPSGTSAKVSDSDVPPTGAKEDVLSHKFSPTISIMKSHSSSSAVHNSPECGLSRCVFNSDDSSDPEATLAESSTAHLYSAQYNNLCSMSSSSDMHPSLPPHLLLNPESPPFQPISSPQSFQATSKLGSDVPTKLSAIPSGSTCVPTVKLKQTNSSSISPPSVSSSVINCDTSFASPTSSLQPLGHGLVQCNTPISSVPFSNQISKSQSVTTVQEGQGYILAVLEGNTTKYHVLNPMDDVVDMVYPYSYWSSVGASPHGQSSHLTSSSHSEGKSSSNKEEVDDDLSDIDLPNCAFALPSEKDEFIPFDRPLVSKYGPISRCSKSLIRGTAPIQVNAVFKMGELTSPTSSVQHPLSSASLAPTFSPTHSPKLTVPVVFISEQHLPLEESDSFIVPVALCLPNEPQKRGNTSAVTKRFIPNEDFQNEALCELKAAQLIQAHLKSLKSFATCQRKTSKRLVRIIFDLSQDCGLLKDKGKNKCFLTSLQYNDYIEGCFEENIYL</sequence>
<dbReference type="EMBL" id="JAFNEN010000058">
    <property type="protein sequence ID" value="KAG8197120.1"/>
    <property type="molecule type" value="Genomic_DNA"/>
</dbReference>
<feature type="domain" description="C3H1-type" evidence="11">
    <location>
        <begin position="412"/>
        <end position="440"/>
    </location>
</feature>
<dbReference type="InterPro" id="IPR013083">
    <property type="entry name" value="Znf_RING/FYVE/PHD"/>
</dbReference>
<comment type="subcellular location">
    <subcellularLocation>
        <location evidence="2">Cytoplasm</location>
        <location evidence="2">P-body</location>
    </subcellularLocation>
</comment>
<feature type="zinc finger region" description="C3H1-type" evidence="8">
    <location>
        <begin position="412"/>
        <end position="440"/>
    </location>
</feature>
<evidence type="ECO:0000256" key="5">
    <source>
        <dbReference type="ARBA" id="ARBA00022723"/>
    </source>
</evidence>
<protein>
    <recommendedName>
        <fullName evidence="3">RING-type E3 ubiquitin transferase</fullName>
        <ecNumber evidence="3">2.3.2.27</ecNumber>
    </recommendedName>
</protein>
<dbReference type="InterPro" id="IPR017907">
    <property type="entry name" value="Znf_RING_CS"/>
</dbReference>
<dbReference type="GO" id="GO:0003729">
    <property type="term" value="F:mRNA binding"/>
    <property type="evidence" value="ECO:0007669"/>
    <property type="project" value="TreeGrafter"/>
</dbReference>
<keyword evidence="5 8" id="KW-0479">Metal-binding</keyword>
<feature type="compositionally biased region" description="Low complexity" evidence="9">
    <location>
        <begin position="544"/>
        <end position="561"/>
    </location>
</feature>
<feature type="region of interest" description="Disordered" evidence="9">
    <location>
        <begin position="450"/>
        <end position="474"/>
    </location>
</feature>
<dbReference type="GO" id="GO:0003725">
    <property type="term" value="F:double-stranded RNA binding"/>
    <property type="evidence" value="ECO:0007669"/>
    <property type="project" value="TreeGrafter"/>
</dbReference>
<evidence type="ECO:0000256" key="3">
    <source>
        <dbReference type="ARBA" id="ARBA00012483"/>
    </source>
</evidence>
<dbReference type="GO" id="GO:0008270">
    <property type="term" value="F:zinc ion binding"/>
    <property type="evidence" value="ECO:0007669"/>
    <property type="project" value="UniProtKB-KW"/>
</dbReference>
<dbReference type="AlphaFoldDB" id="A0AAV6VM28"/>
<keyword evidence="13" id="KW-1185">Reference proteome</keyword>
<feature type="region of interest" description="Disordered" evidence="9">
    <location>
        <begin position="544"/>
        <end position="580"/>
    </location>
</feature>
<name>A0AAV6VM28_9ARAC</name>
<keyword evidence="4" id="KW-0808">Transferase</keyword>
<evidence type="ECO:0000259" key="11">
    <source>
        <dbReference type="PROSITE" id="PS50103"/>
    </source>
</evidence>
<evidence type="ECO:0000256" key="7">
    <source>
        <dbReference type="ARBA" id="ARBA00022833"/>
    </source>
</evidence>
<dbReference type="FunFam" id="1.20.120.1790:FF:000001">
    <property type="entry name" value="roquin-1 isoform X1"/>
    <property type="match status" value="1"/>
</dbReference>
<dbReference type="GO" id="GO:0061630">
    <property type="term" value="F:ubiquitin protein ligase activity"/>
    <property type="evidence" value="ECO:0007669"/>
    <property type="project" value="UniProtKB-EC"/>
</dbReference>
<dbReference type="PROSITE" id="PS50103">
    <property type="entry name" value="ZF_C3H1"/>
    <property type="match status" value="1"/>
</dbReference>